<reference evidence="1 2" key="1">
    <citation type="submission" date="2023-05" db="EMBL/GenBank/DDBJ databases">
        <title>Streptantibioticus silvisoli sp. nov., acidotolerant actinomycetes 1 from pine litter.</title>
        <authorList>
            <person name="Swiecimska M."/>
            <person name="Golinska P."/>
            <person name="Sangal V."/>
            <person name="Wachnowicz B."/>
            <person name="Goodfellow M."/>
        </authorList>
    </citation>
    <scope>NUCLEOTIDE SEQUENCE [LARGE SCALE GENOMIC DNA]</scope>
    <source>
        <strain evidence="1 2">DSM 42109</strain>
    </source>
</reference>
<comment type="caution">
    <text evidence="1">The sequence shown here is derived from an EMBL/GenBank/DDBJ whole genome shotgun (WGS) entry which is preliminary data.</text>
</comment>
<name>A0ABT7AB14_9ACTN</name>
<evidence type="ECO:0000313" key="2">
    <source>
        <dbReference type="Proteomes" id="UP001214441"/>
    </source>
</evidence>
<keyword evidence="2" id="KW-1185">Reference proteome</keyword>
<evidence type="ECO:0000313" key="1">
    <source>
        <dbReference type="EMBL" id="MDJ1138501.1"/>
    </source>
</evidence>
<protein>
    <recommendedName>
        <fullName evidence="3">Antibiotic biosynthesis monooxygenase</fullName>
    </recommendedName>
</protein>
<dbReference type="RefSeq" id="WP_274046950.1">
    <property type="nucleotide sequence ID" value="NZ_JANCPR020000094.1"/>
</dbReference>
<gene>
    <name evidence="1" type="ORF">NMN56_042415</name>
</gene>
<proteinExistence type="predicted"/>
<evidence type="ECO:0008006" key="3">
    <source>
        <dbReference type="Google" id="ProtNLM"/>
    </source>
</evidence>
<dbReference type="Proteomes" id="UP001214441">
    <property type="component" value="Unassembled WGS sequence"/>
</dbReference>
<accession>A0ABT7AB14</accession>
<dbReference type="EMBL" id="JANCPR020000094">
    <property type="protein sequence ID" value="MDJ1138501.1"/>
    <property type="molecule type" value="Genomic_DNA"/>
</dbReference>
<organism evidence="1 2">
    <name type="scientific">Streptomyces iconiensis</name>
    <dbReference type="NCBI Taxonomy" id="1384038"/>
    <lineage>
        <taxon>Bacteria</taxon>
        <taxon>Bacillati</taxon>
        <taxon>Actinomycetota</taxon>
        <taxon>Actinomycetes</taxon>
        <taxon>Kitasatosporales</taxon>
        <taxon>Streptomycetaceae</taxon>
        <taxon>Streptomyces</taxon>
    </lineage>
</organism>
<sequence>MSVTVHTIEIMTTAHVLIEFPAGEDEASAYELYALCETAAQPGAVECLSLSSTTFYPQSGDDVSALSTWDCEHTYRELAVSTEVGT</sequence>